<evidence type="ECO:0000256" key="2">
    <source>
        <dbReference type="ARBA" id="ARBA00008096"/>
    </source>
</evidence>
<gene>
    <name evidence="7" type="ORF">COHA_007014</name>
</gene>
<keyword evidence="3 6" id="KW-0812">Transmembrane</keyword>
<feature type="transmembrane region" description="Helical" evidence="6">
    <location>
        <begin position="98"/>
        <end position="118"/>
    </location>
</feature>
<keyword evidence="5 6" id="KW-0472">Membrane</keyword>
<dbReference type="GO" id="GO:0097020">
    <property type="term" value="F:COPII receptor activity"/>
    <property type="evidence" value="ECO:0007669"/>
    <property type="project" value="InterPro"/>
</dbReference>
<proteinExistence type="inferred from homology"/>
<keyword evidence="4 6" id="KW-1133">Transmembrane helix</keyword>
<evidence type="ECO:0000256" key="6">
    <source>
        <dbReference type="SAM" id="Phobius"/>
    </source>
</evidence>
<feature type="transmembrane region" description="Helical" evidence="6">
    <location>
        <begin position="130"/>
        <end position="148"/>
    </location>
</feature>
<evidence type="ECO:0000256" key="5">
    <source>
        <dbReference type="ARBA" id="ARBA00023136"/>
    </source>
</evidence>
<protein>
    <recommendedName>
        <fullName evidence="9">Transmembrane adaptor Erv26</fullName>
    </recommendedName>
</protein>
<comment type="caution">
    <text evidence="7">The sequence shown here is derived from an EMBL/GenBank/DDBJ whole genome shotgun (WGS) entry which is preliminary data.</text>
</comment>
<evidence type="ECO:0008006" key="9">
    <source>
        <dbReference type="Google" id="ProtNLM"/>
    </source>
</evidence>
<evidence type="ECO:0000313" key="8">
    <source>
        <dbReference type="Proteomes" id="UP001205105"/>
    </source>
</evidence>
<keyword evidence="8" id="KW-1185">Reference proteome</keyword>
<dbReference type="GO" id="GO:0005789">
    <property type="term" value="C:endoplasmic reticulum membrane"/>
    <property type="evidence" value="ECO:0007669"/>
    <property type="project" value="TreeGrafter"/>
</dbReference>
<dbReference type="InterPro" id="IPR007277">
    <property type="entry name" value="Svp26/Tex261"/>
</dbReference>
<dbReference type="AlphaFoldDB" id="A0AAD5H0B7"/>
<dbReference type="PANTHER" id="PTHR13144">
    <property type="entry name" value="TEX261 PROTEIN"/>
    <property type="match status" value="1"/>
</dbReference>
<evidence type="ECO:0000256" key="4">
    <source>
        <dbReference type="ARBA" id="ARBA00022989"/>
    </source>
</evidence>
<accession>A0AAD5H0B7</accession>
<dbReference type="GO" id="GO:0000139">
    <property type="term" value="C:Golgi membrane"/>
    <property type="evidence" value="ECO:0007669"/>
    <property type="project" value="TreeGrafter"/>
</dbReference>
<feature type="transmembrane region" description="Helical" evidence="6">
    <location>
        <begin position="12"/>
        <end position="38"/>
    </location>
</feature>
<name>A0AAD5H0B7_9CHLO</name>
<comment type="similarity">
    <text evidence="2">Belongs to the SVP26 family.</text>
</comment>
<organism evidence="7 8">
    <name type="scientific">Chlorella ohadii</name>
    <dbReference type="NCBI Taxonomy" id="2649997"/>
    <lineage>
        <taxon>Eukaryota</taxon>
        <taxon>Viridiplantae</taxon>
        <taxon>Chlorophyta</taxon>
        <taxon>core chlorophytes</taxon>
        <taxon>Trebouxiophyceae</taxon>
        <taxon>Chlorellales</taxon>
        <taxon>Chlorellaceae</taxon>
        <taxon>Chlorella clade</taxon>
        <taxon>Chlorella</taxon>
    </lineage>
</organism>
<dbReference type="PANTHER" id="PTHR13144:SF0">
    <property type="entry name" value="PROTEIN TEX261"/>
    <property type="match status" value="1"/>
</dbReference>
<dbReference type="GO" id="GO:0006888">
    <property type="term" value="P:endoplasmic reticulum to Golgi vesicle-mediated transport"/>
    <property type="evidence" value="ECO:0007669"/>
    <property type="project" value="InterPro"/>
</dbReference>
<evidence type="ECO:0000256" key="3">
    <source>
        <dbReference type="ARBA" id="ARBA00022692"/>
    </source>
</evidence>
<evidence type="ECO:0000313" key="7">
    <source>
        <dbReference type="EMBL" id="KAI7839316.1"/>
    </source>
</evidence>
<reference evidence="7" key="1">
    <citation type="submission" date="2020-11" db="EMBL/GenBank/DDBJ databases">
        <title>Chlorella ohadii genome sequencing and assembly.</title>
        <authorList>
            <person name="Murik O."/>
            <person name="Treves H."/>
            <person name="Kedem I."/>
            <person name="Shotland Y."/>
            <person name="Kaplan A."/>
        </authorList>
    </citation>
    <scope>NUCLEOTIDE SEQUENCE</scope>
    <source>
        <strain evidence="7">1</strain>
    </source>
</reference>
<dbReference type="Pfam" id="PF04148">
    <property type="entry name" value="Erv26"/>
    <property type="match status" value="1"/>
</dbReference>
<dbReference type="GO" id="GO:0030134">
    <property type="term" value="C:COPII-coated ER to Golgi transport vesicle"/>
    <property type="evidence" value="ECO:0007669"/>
    <property type="project" value="TreeGrafter"/>
</dbReference>
<evidence type="ECO:0000256" key="1">
    <source>
        <dbReference type="ARBA" id="ARBA00004141"/>
    </source>
</evidence>
<sequence>MGWLGVDQPVSLITVYLGFYLAIVFLSLSIACGLYYLAELCEEYVLTTKRLIGHVIRAELLLHLLLFTDKLPPTALAVGIAAHLSYIRLLKPFPYIQLTAGGTLASIGLLVASTVLWLKHYMSSYYTVEYIAAFLLLTTFLVPFAFFLGMSGDYTTLPGAGGWVPTPSGGAALQRTGSGRVLGPAEKKRRGAVLRLFDMLRRKRDEVLPDIARQLPDASHLMKEKI</sequence>
<dbReference type="Proteomes" id="UP001205105">
    <property type="component" value="Unassembled WGS sequence"/>
</dbReference>
<dbReference type="EMBL" id="JADXDR010000104">
    <property type="protein sequence ID" value="KAI7839316.1"/>
    <property type="molecule type" value="Genomic_DNA"/>
</dbReference>
<comment type="subcellular location">
    <subcellularLocation>
        <location evidence="1">Membrane</location>
        <topology evidence="1">Multi-pass membrane protein</topology>
    </subcellularLocation>
</comment>